<evidence type="ECO:0000313" key="3">
    <source>
        <dbReference type="Proteomes" id="UP000267003"/>
    </source>
</evidence>
<keyword evidence="1" id="KW-0812">Transmembrane</keyword>
<dbReference type="AlphaFoldDB" id="A0A3A8QKA7"/>
<gene>
    <name evidence="2" type="ORF">D7W81_11465</name>
</gene>
<protein>
    <submittedName>
        <fullName evidence="2">Uncharacterized protein</fullName>
    </submittedName>
</protein>
<reference evidence="3" key="1">
    <citation type="submission" date="2018-09" db="EMBL/GenBank/DDBJ databases">
        <authorList>
            <person name="Livingstone P.G."/>
            <person name="Whitworth D.E."/>
        </authorList>
    </citation>
    <scope>NUCLEOTIDE SEQUENCE [LARGE SCALE GENOMIC DNA]</scope>
    <source>
        <strain evidence="3">AB050A</strain>
    </source>
</reference>
<dbReference type="EMBL" id="RAWK01000055">
    <property type="protein sequence ID" value="RKH69219.1"/>
    <property type="molecule type" value="Genomic_DNA"/>
</dbReference>
<keyword evidence="1" id="KW-0472">Membrane</keyword>
<feature type="transmembrane region" description="Helical" evidence="1">
    <location>
        <begin position="109"/>
        <end position="128"/>
    </location>
</feature>
<proteinExistence type="predicted"/>
<dbReference type="Proteomes" id="UP000267003">
    <property type="component" value="Unassembled WGS sequence"/>
</dbReference>
<accession>A0A3A8QKA7</accession>
<feature type="transmembrane region" description="Helical" evidence="1">
    <location>
        <begin position="14"/>
        <end position="36"/>
    </location>
</feature>
<sequence length="233" mass="25181">MVPRWLRLKEETTLWRAVPFVALLMLLAAGVTFAPFPRALLGYRNSPLVAVAGLSFALAIGAILSRALKPSRLLSVLALMLAVPVFLSMLLVMAVSFAPFPLALLEHPIGIMAGLYLALALMATLSQASNPSRLLSVLALILAVPVCFFFSGKASQFRAMYRLHAVATEACQTARENPRLTSEDVFEHAVQIAKLSPSQSESLGLRCNNPAMRVYITDGFDPVWVLSADGSLN</sequence>
<organism evidence="2 3">
    <name type="scientific">Corallococcus aberystwythensis</name>
    <dbReference type="NCBI Taxonomy" id="2316722"/>
    <lineage>
        <taxon>Bacteria</taxon>
        <taxon>Pseudomonadati</taxon>
        <taxon>Myxococcota</taxon>
        <taxon>Myxococcia</taxon>
        <taxon>Myxococcales</taxon>
        <taxon>Cystobacterineae</taxon>
        <taxon>Myxococcaceae</taxon>
        <taxon>Corallococcus</taxon>
    </lineage>
</organism>
<feature type="transmembrane region" description="Helical" evidence="1">
    <location>
        <begin position="134"/>
        <end position="152"/>
    </location>
</feature>
<evidence type="ECO:0000313" key="2">
    <source>
        <dbReference type="EMBL" id="RKH69219.1"/>
    </source>
</evidence>
<keyword evidence="1" id="KW-1133">Transmembrane helix</keyword>
<comment type="caution">
    <text evidence="2">The sequence shown here is derived from an EMBL/GenBank/DDBJ whole genome shotgun (WGS) entry which is preliminary data.</text>
</comment>
<keyword evidence="3" id="KW-1185">Reference proteome</keyword>
<feature type="transmembrane region" description="Helical" evidence="1">
    <location>
        <begin position="48"/>
        <end position="68"/>
    </location>
</feature>
<name>A0A3A8QKA7_9BACT</name>
<evidence type="ECO:0000256" key="1">
    <source>
        <dbReference type="SAM" id="Phobius"/>
    </source>
</evidence>
<feature type="transmembrane region" description="Helical" evidence="1">
    <location>
        <begin position="74"/>
        <end position="97"/>
    </location>
</feature>